<dbReference type="EMBL" id="CAJNDS010002456">
    <property type="protein sequence ID" value="CAE7483356.1"/>
    <property type="molecule type" value="Genomic_DNA"/>
</dbReference>
<keyword evidence="8" id="KW-1185">Reference proteome</keyword>
<dbReference type="OrthoDB" id="418484at2759"/>
<evidence type="ECO:0000313" key="7">
    <source>
        <dbReference type="EMBL" id="CAE7483356.1"/>
    </source>
</evidence>
<reference evidence="7" key="1">
    <citation type="submission" date="2021-02" db="EMBL/GenBank/DDBJ databases">
        <authorList>
            <person name="Dougan E. K."/>
            <person name="Rhodes N."/>
            <person name="Thang M."/>
            <person name="Chan C."/>
        </authorList>
    </citation>
    <scope>NUCLEOTIDE SEQUENCE</scope>
</reference>
<organism evidence="7 8">
    <name type="scientific">Symbiodinium natans</name>
    <dbReference type="NCBI Taxonomy" id="878477"/>
    <lineage>
        <taxon>Eukaryota</taxon>
        <taxon>Sar</taxon>
        <taxon>Alveolata</taxon>
        <taxon>Dinophyceae</taxon>
        <taxon>Suessiales</taxon>
        <taxon>Symbiodiniaceae</taxon>
        <taxon>Symbiodinium</taxon>
    </lineage>
</organism>
<dbReference type="SUPFAM" id="SSF141072">
    <property type="entry name" value="CalX-like"/>
    <property type="match status" value="1"/>
</dbReference>
<feature type="transmembrane region" description="Helical" evidence="5">
    <location>
        <begin position="238"/>
        <end position="258"/>
    </location>
</feature>
<dbReference type="InterPro" id="IPR051171">
    <property type="entry name" value="CaCA"/>
</dbReference>
<feature type="domain" description="Calx-beta" evidence="6">
    <location>
        <begin position="40"/>
        <end position="141"/>
    </location>
</feature>
<dbReference type="PANTHER" id="PTHR11878:SF65">
    <property type="entry name" value="NA_CA-EXCHANGE PROTEIN, ISOFORM G"/>
    <property type="match status" value="1"/>
</dbReference>
<comment type="caution">
    <text evidence="7">The sequence shown here is derived from an EMBL/GenBank/DDBJ whole genome shotgun (WGS) entry which is preliminary data.</text>
</comment>
<dbReference type="Proteomes" id="UP000604046">
    <property type="component" value="Unassembled WGS sequence"/>
</dbReference>
<keyword evidence="1" id="KW-0732">Signal</keyword>
<sequence>MPNKLPPFLRAVKTRRELYSVREFYFDLIDVRNNATLAAAMLVILSNEDPGVVRFQEEEVTTVEEFQEKLLEVTVVRRHGAAGKVACAWRTEDNTAKAGTHYTAGSGVLEFEHGQMVAKLPLTVLPAGRYQLSSTVRILLSNITGGAKFDATTEGGRDLCIATVVIQPDPAVQDRIQRIHSALAVNWTKAHTAKSNWTAWKEQIIDAVKLTDDDEDEEEEEGQEEGASRGRRRGCLQYIGMAMTAVLVVPWKIFFAVIPPPGFCDGWLCFFCSLGGIGLLTAVVGDLAALLGCGCSDSSELVRASGSF</sequence>
<dbReference type="AlphaFoldDB" id="A0A812SIX0"/>
<keyword evidence="3" id="KW-0106">Calcium</keyword>
<evidence type="ECO:0000256" key="3">
    <source>
        <dbReference type="ARBA" id="ARBA00022837"/>
    </source>
</evidence>
<keyword evidence="5" id="KW-0472">Membrane</keyword>
<accession>A0A812SIX0</accession>
<dbReference type="InterPro" id="IPR003644">
    <property type="entry name" value="Calx_beta"/>
</dbReference>
<keyword evidence="5" id="KW-1133">Transmembrane helix</keyword>
<name>A0A812SIX0_9DINO</name>
<keyword evidence="4" id="KW-0813">Transport</keyword>
<dbReference type="Pfam" id="PF03160">
    <property type="entry name" value="Calx-beta"/>
    <property type="match status" value="1"/>
</dbReference>
<evidence type="ECO:0000256" key="5">
    <source>
        <dbReference type="SAM" id="Phobius"/>
    </source>
</evidence>
<evidence type="ECO:0000259" key="6">
    <source>
        <dbReference type="SMART" id="SM00237"/>
    </source>
</evidence>
<dbReference type="GO" id="GO:0030001">
    <property type="term" value="P:metal ion transport"/>
    <property type="evidence" value="ECO:0007669"/>
    <property type="project" value="TreeGrafter"/>
</dbReference>
<keyword evidence="5" id="KW-0812">Transmembrane</keyword>
<dbReference type="InterPro" id="IPR038081">
    <property type="entry name" value="CalX-like_sf"/>
</dbReference>
<gene>
    <name evidence="7" type="primary">Slc8a2</name>
    <name evidence="7" type="ORF">SNAT2548_LOCUS27132</name>
</gene>
<dbReference type="Gene3D" id="2.60.40.2030">
    <property type="match status" value="1"/>
</dbReference>
<evidence type="ECO:0000256" key="1">
    <source>
        <dbReference type="ARBA" id="ARBA00022729"/>
    </source>
</evidence>
<feature type="transmembrane region" description="Helical" evidence="5">
    <location>
        <begin position="270"/>
        <end position="293"/>
    </location>
</feature>
<evidence type="ECO:0000256" key="2">
    <source>
        <dbReference type="ARBA" id="ARBA00022737"/>
    </source>
</evidence>
<evidence type="ECO:0000313" key="8">
    <source>
        <dbReference type="Proteomes" id="UP000604046"/>
    </source>
</evidence>
<dbReference type="GO" id="GO:0007154">
    <property type="term" value="P:cell communication"/>
    <property type="evidence" value="ECO:0007669"/>
    <property type="project" value="InterPro"/>
</dbReference>
<dbReference type="PANTHER" id="PTHR11878">
    <property type="entry name" value="SODIUM/CALCIUM EXCHANGER"/>
    <property type="match status" value="1"/>
</dbReference>
<evidence type="ECO:0000256" key="4">
    <source>
        <dbReference type="ARBA" id="ARBA00023065"/>
    </source>
</evidence>
<keyword evidence="4" id="KW-0406">Ion transport</keyword>
<keyword evidence="2" id="KW-0677">Repeat</keyword>
<protein>
    <submittedName>
        <fullName evidence="7">Slc8a2 protein</fullName>
    </submittedName>
</protein>
<proteinExistence type="predicted"/>
<dbReference type="SMART" id="SM00237">
    <property type="entry name" value="Calx_beta"/>
    <property type="match status" value="1"/>
</dbReference>
<dbReference type="GO" id="GO:0016020">
    <property type="term" value="C:membrane"/>
    <property type="evidence" value="ECO:0007669"/>
    <property type="project" value="InterPro"/>
</dbReference>